<feature type="compositionally biased region" description="Acidic residues" evidence="1">
    <location>
        <begin position="12"/>
        <end position="24"/>
    </location>
</feature>
<evidence type="ECO:0000313" key="3">
    <source>
        <dbReference type="Proteomes" id="UP000824120"/>
    </source>
</evidence>
<evidence type="ECO:0000313" key="2">
    <source>
        <dbReference type="EMBL" id="KAG5605771.1"/>
    </source>
</evidence>
<dbReference type="AlphaFoldDB" id="A0A9J5YYK8"/>
<gene>
    <name evidence="2" type="ORF">H5410_027263</name>
</gene>
<feature type="compositionally biased region" description="Polar residues" evidence="1">
    <location>
        <begin position="1"/>
        <end position="10"/>
    </location>
</feature>
<dbReference type="EMBL" id="JACXVP010000005">
    <property type="protein sequence ID" value="KAG5605771.1"/>
    <property type="molecule type" value="Genomic_DNA"/>
</dbReference>
<comment type="caution">
    <text evidence="2">The sequence shown here is derived from an EMBL/GenBank/DDBJ whole genome shotgun (WGS) entry which is preliminary data.</text>
</comment>
<evidence type="ECO:0000256" key="1">
    <source>
        <dbReference type="SAM" id="MobiDB-lite"/>
    </source>
</evidence>
<dbReference type="Proteomes" id="UP000824120">
    <property type="component" value="Chromosome 5"/>
</dbReference>
<proteinExistence type="predicted"/>
<name>A0A9J5YYK8_SOLCO</name>
<protein>
    <submittedName>
        <fullName evidence="2">Uncharacterized protein</fullName>
    </submittedName>
</protein>
<sequence length="61" mass="7015">MAEINNYQVNSDDVESSEGESDSEEISREPSRDEDDPLSLPIYARDIYGKLYDLAMWLDEV</sequence>
<organism evidence="2 3">
    <name type="scientific">Solanum commersonii</name>
    <name type="common">Commerson's wild potato</name>
    <name type="synonym">Commerson's nightshade</name>
    <dbReference type="NCBI Taxonomy" id="4109"/>
    <lineage>
        <taxon>Eukaryota</taxon>
        <taxon>Viridiplantae</taxon>
        <taxon>Streptophyta</taxon>
        <taxon>Embryophyta</taxon>
        <taxon>Tracheophyta</taxon>
        <taxon>Spermatophyta</taxon>
        <taxon>Magnoliopsida</taxon>
        <taxon>eudicotyledons</taxon>
        <taxon>Gunneridae</taxon>
        <taxon>Pentapetalae</taxon>
        <taxon>asterids</taxon>
        <taxon>lamiids</taxon>
        <taxon>Solanales</taxon>
        <taxon>Solanaceae</taxon>
        <taxon>Solanoideae</taxon>
        <taxon>Solaneae</taxon>
        <taxon>Solanum</taxon>
    </lineage>
</organism>
<reference evidence="2 3" key="1">
    <citation type="submission" date="2020-09" db="EMBL/GenBank/DDBJ databases">
        <title>De no assembly of potato wild relative species, Solanum commersonii.</title>
        <authorList>
            <person name="Cho K."/>
        </authorList>
    </citation>
    <scope>NUCLEOTIDE SEQUENCE [LARGE SCALE GENOMIC DNA]</scope>
    <source>
        <strain evidence="2">LZ3.2</strain>
        <tissue evidence="2">Leaf</tissue>
    </source>
</reference>
<keyword evidence="3" id="KW-1185">Reference proteome</keyword>
<accession>A0A9J5YYK8</accession>
<feature type="region of interest" description="Disordered" evidence="1">
    <location>
        <begin position="1"/>
        <end position="39"/>
    </location>
</feature>